<protein>
    <submittedName>
        <fullName evidence="2">Uncharacterized protein</fullName>
    </submittedName>
</protein>
<evidence type="ECO:0000256" key="1">
    <source>
        <dbReference type="SAM" id="SignalP"/>
    </source>
</evidence>
<dbReference type="Proteomes" id="UP001292094">
    <property type="component" value="Unassembled WGS sequence"/>
</dbReference>
<dbReference type="EMBL" id="JAWZYT010000730">
    <property type="protein sequence ID" value="KAK4319753.1"/>
    <property type="molecule type" value="Genomic_DNA"/>
</dbReference>
<keyword evidence="3" id="KW-1185">Reference proteome</keyword>
<comment type="caution">
    <text evidence="2">The sequence shown here is derived from an EMBL/GenBank/DDBJ whole genome shotgun (WGS) entry which is preliminary data.</text>
</comment>
<proteinExistence type="predicted"/>
<feature type="chain" id="PRO_5042201118" evidence="1">
    <location>
        <begin position="29"/>
        <end position="150"/>
    </location>
</feature>
<dbReference type="AlphaFoldDB" id="A0AAE1Q4G1"/>
<feature type="signal peptide" evidence="1">
    <location>
        <begin position="1"/>
        <end position="28"/>
    </location>
</feature>
<accession>A0AAE1Q4G1</accession>
<keyword evidence="1" id="KW-0732">Signal</keyword>
<reference evidence="2" key="1">
    <citation type="submission" date="2023-11" db="EMBL/GenBank/DDBJ databases">
        <title>Genome assemblies of two species of porcelain crab, Petrolisthes cinctipes and Petrolisthes manimaculis (Anomura: Porcellanidae).</title>
        <authorList>
            <person name="Angst P."/>
        </authorList>
    </citation>
    <scope>NUCLEOTIDE SEQUENCE</scope>
    <source>
        <strain evidence="2">PB745_02</strain>
        <tissue evidence="2">Gill</tissue>
    </source>
</reference>
<name>A0AAE1Q4G1_9EUCA</name>
<organism evidence="2 3">
    <name type="scientific">Petrolisthes manimaculis</name>
    <dbReference type="NCBI Taxonomy" id="1843537"/>
    <lineage>
        <taxon>Eukaryota</taxon>
        <taxon>Metazoa</taxon>
        <taxon>Ecdysozoa</taxon>
        <taxon>Arthropoda</taxon>
        <taxon>Crustacea</taxon>
        <taxon>Multicrustacea</taxon>
        <taxon>Malacostraca</taxon>
        <taxon>Eumalacostraca</taxon>
        <taxon>Eucarida</taxon>
        <taxon>Decapoda</taxon>
        <taxon>Pleocyemata</taxon>
        <taxon>Anomura</taxon>
        <taxon>Galatheoidea</taxon>
        <taxon>Porcellanidae</taxon>
        <taxon>Petrolisthes</taxon>
    </lineage>
</organism>
<sequence>MKASAGVQKPPTLVLVLMVLMMCEGSEAQEETYNITKWTMTSVPTSQFPPADDEVTLGSDMECVARATDMPFSMSCYSEETKTCSSYAEAIDVEVSDGDTRKCWVVTEPMRSSPETCTVPESFKVWEDCSLTMCDENLNDVPYTGKTSTD</sequence>
<evidence type="ECO:0000313" key="2">
    <source>
        <dbReference type="EMBL" id="KAK4319753.1"/>
    </source>
</evidence>
<gene>
    <name evidence="2" type="ORF">Pmani_009340</name>
</gene>
<evidence type="ECO:0000313" key="3">
    <source>
        <dbReference type="Proteomes" id="UP001292094"/>
    </source>
</evidence>